<protein>
    <submittedName>
        <fullName evidence="1">Uncharacterized protein</fullName>
    </submittedName>
</protein>
<dbReference type="RefSeq" id="WP_007564068.1">
    <property type="nucleotide sequence ID" value="NZ_JARVWR010000020.1"/>
</dbReference>
<organism evidence="1 2">
    <name type="scientific">Methylobacterium brachiatum</name>
    <dbReference type="NCBI Taxonomy" id="269660"/>
    <lineage>
        <taxon>Bacteria</taxon>
        <taxon>Pseudomonadati</taxon>
        <taxon>Pseudomonadota</taxon>
        <taxon>Alphaproteobacteria</taxon>
        <taxon>Hyphomicrobiales</taxon>
        <taxon>Methylobacteriaceae</taxon>
        <taxon>Methylobacterium</taxon>
    </lineage>
</organism>
<sequence length="87" mass="9772">MNLSVPIPDDLAERLRAGGADIERRALEAFAAEEYRAGRLTHPELRRMLGFSTHAALDAFLKARSIYEPYGIADFERERADLARLGL</sequence>
<dbReference type="Proteomes" id="UP001223420">
    <property type="component" value="Unassembled WGS sequence"/>
</dbReference>
<dbReference type="InterPro" id="IPR005368">
    <property type="entry name" value="UPF0175"/>
</dbReference>
<gene>
    <name evidence="1" type="ORF">QO001_005749</name>
</gene>
<reference evidence="1" key="1">
    <citation type="submission" date="2023-07" db="EMBL/GenBank/DDBJ databases">
        <title>Genomic Encyclopedia of Type Strains, Phase IV (KMG-IV): sequencing the most valuable type-strain genomes for metagenomic binning, comparative biology and taxonomic classification.</title>
        <authorList>
            <person name="Goeker M."/>
        </authorList>
    </citation>
    <scope>NUCLEOTIDE SEQUENCE</scope>
    <source>
        <strain evidence="1">DSM 19569</strain>
    </source>
</reference>
<evidence type="ECO:0000313" key="2">
    <source>
        <dbReference type="Proteomes" id="UP001223420"/>
    </source>
</evidence>
<name>A0AAJ1U014_9HYPH</name>
<proteinExistence type="predicted"/>
<dbReference type="AlphaFoldDB" id="A0AAJ1U014"/>
<comment type="caution">
    <text evidence="1">The sequence shown here is derived from an EMBL/GenBank/DDBJ whole genome shotgun (WGS) entry which is preliminary data.</text>
</comment>
<evidence type="ECO:0000313" key="1">
    <source>
        <dbReference type="EMBL" id="MDQ0546797.1"/>
    </source>
</evidence>
<dbReference type="EMBL" id="JAUSWL010000018">
    <property type="protein sequence ID" value="MDQ0546797.1"/>
    <property type="molecule type" value="Genomic_DNA"/>
</dbReference>
<dbReference type="Pfam" id="PF03683">
    <property type="entry name" value="UPF0175"/>
    <property type="match status" value="1"/>
</dbReference>
<accession>A0AAJ1U014</accession>